<organism evidence="2 3">
    <name type="scientific">Nocardiopsis kunsanensis</name>
    <dbReference type="NCBI Taxonomy" id="141693"/>
    <lineage>
        <taxon>Bacteria</taxon>
        <taxon>Bacillati</taxon>
        <taxon>Actinomycetota</taxon>
        <taxon>Actinomycetes</taxon>
        <taxon>Streptosporangiales</taxon>
        <taxon>Nocardiopsidaceae</taxon>
        <taxon>Nocardiopsis</taxon>
    </lineage>
</organism>
<accession>A0A918XL45</accession>
<evidence type="ECO:0000256" key="1">
    <source>
        <dbReference type="SAM" id="Phobius"/>
    </source>
</evidence>
<keyword evidence="1" id="KW-0812">Transmembrane</keyword>
<comment type="caution">
    <text evidence="2">The sequence shown here is derived from an EMBL/GenBank/DDBJ whole genome shotgun (WGS) entry which is preliminary data.</text>
</comment>
<reference evidence="2 3" key="1">
    <citation type="journal article" date="2014" name="Int. J. Syst. Evol. Microbiol.">
        <title>Complete genome sequence of Corynebacterium casei LMG S-19264T (=DSM 44701T), isolated from a smear-ripened cheese.</title>
        <authorList>
            <consortium name="US DOE Joint Genome Institute (JGI-PGF)"/>
            <person name="Walter F."/>
            <person name="Albersmeier A."/>
            <person name="Kalinowski J."/>
            <person name="Ruckert C."/>
        </authorList>
    </citation>
    <scope>NUCLEOTIDE SEQUENCE [LARGE SCALE GENOMIC DNA]</scope>
    <source>
        <strain evidence="2 3">KCTC 19473</strain>
    </source>
</reference>
<dbReference type="InterPro" id="IPR007436">
    <property type="entry name" value="DUF485"/>
</dbReference>
<dbReference type="EMBL" id="BMXL01000043">
    <property type="protein sequence ID" value="GHD36908.1"/>
    <property type="molecule type" value="Genomic_DNA"/>
</dbReference>
<name>A0A918XL45_9ACTN</name>
<feature type="transmembrane region" description="Helical" evidence="1">
    <location>
        <begin position="55"/>
        <end position="80"/>
    </location>
</feature>
<sequence length="143" mass="15822">MVEHVEYMEAAPRGRSGGPAGPQRRSASRAEEVDIAHACERLWIDPDFVRLRRRYALLSGILITLFLSGYLTHLLLSAYARDFMSIALTGPVNVALVSGLGQFLLVSVLTWAFGSCARRWVDPLADRVRSRMEAEHGTGAVRP</sequence>
<dbReference type="Pfam" id="PF04341">
    <property type="entry name" value="DUF485"/>
    <property type="match status" value="1"/>
</dbReference>
<dbReference type="RefSeq" id="WP_017577730.1">
    <property type="nucleotide sequence ID" value="NZ_BMXL01000043.1"/>
</dbReference>
<dbReference type="Proteomes" id="UP000654947">
    <property type="component" value="Unassembled WGS sequence"/>
</dbReference>
<keyword evidence="1" id="KW-1133">Transmembrane helix</keyword>
<dbReference type="PANTHER" id="PTHR38441">
    <property type="entry name" value="INTEGRAL MEMBRANE PROTEIN-RELATED"/>
    <property type="match status" value="1"/>
</dbReference>
<gene>
    <name evidence="2" type="ORF">GCM10007147_44560</name>
</gene>
<dbReference type="AlphaFoldDB" id="A0A918XL45"/>
<feature type="transmembrane region" description="Helical" evidence="1">
    <location>
        <begin position="100"/>
        <end position="121"/>
    </location>
</feature>
<proteinExistence type="predicted"/>
<evidence type="ECO:0000313" key="2">
    <source>
        <dbReference type="EMBL" id="GHD36908.1"/>
    </source>
</evidence>
<protein>
    <recommendedName>
        <fullName evidence="4">DUF485 domain-containing protein</fullName>
    </recommendedName>
</protein>
<keyword evidence="3" id="KW-1185">Reference proteome</keyword>
<evidence type="ECO:0000313" key="3">
    <source>
        <dbReference type="Proteomes" id="UP000654947"/>
    </source>
</evidence>
<keyword evidence="1" id="KW-0472">Membrane</keyword>
<evidence type="ECO:0008006" key="4">
    <source>
        <dbReference type="Google" id="ProtNLM"/>
    </source>
</evidence>
<dbReference type="PANTHER" id="PTHR38441:SF1">
    <property type="entry name" value="MEMBRANE PROTEIN"/>
    <property type="match status" value="1"/>
</dbReference>